<keyword evidence="6 10" id="KW-0732">Signal</keyword>
<dbReference type="eggNOG" id="COG2834">
    <property type="taxonomic scope" value="Bacteria"/>
</dbReference>
<keyword evidence="5 10" id="KW-0813">Transport</keyword>
<evidence type="ECO:0000256" key="7">
    <source>
        <dbReference type="ARBA" id="ARBA00022764"/>
    </source>
</evidence>
<dbReference type="NCBIfam" id="TIGR00547">
    <property type="entry name" value="lolA"/>
    <property type="match status" value="1"/>
</dbReference>
<dbReference type="RefSeq" id="WP_013148262.1">
    <property type="nucleotide sequence ID" value="NC_014207.1"/>
</dbReference>
<reference evidence="11 12" key="2">
    <citation type="journal article" date="2011" name="J. Bacteriol.">
        <title>Genomes of three methylotrophs from a single niche uncover genetic and metabolic divergence of Methylophilaceae.</title>
        <authorList>
            <person name="Lapidus A."/>
            <person name="Clum A."/>
            <person name="Labutti K."/>
            <person name="Kaluzhnaya M.G."/>
            <person name="Lim S."/>
            <person name="Beck D.A."/>
            <person name="Glavina Del Rio T."/>
            <person name="Nolan M."/>
            <person name="Mavromatis K."/>
            <person name="Huntemann M."/>
            <person name="Lucas S."/>
            <person name="Lidstrom M.E."/>
            <person name="Ivanova N."/>
            <person name="Chistoserdova L."/>
        </authorList>
    </citation>
    <scope>NUCLEOTIDE SEQUENCE [LARGE SCALE GENOMIC DNA]</scope>
    <source>
        <strain evidence="11 12">301</strain>
    </source>
</reference>
<dbReference type="InterPro" id="IPR029046">
    <property type="entry name" value="LolA/LolB/LppX"/>
</dbReference>
<feature type="signal peptide" evidence="10">
    <location>
        <begin position="1"/>
        <end position="21"/>
    </location>
</feature>
<evidence type="ECO:0000256" key="5">
    <source>
        <dbReference type="ARBA" id="ARBA00022448"/>
    </source>
</evidence>
<organism evidence="11 12">
    <name type="scientific">Methylotenera versatilis (strain 301)</name>
    <dbReference type="NCBI Taxonomy" id="666681"/>
    <lineage>
        <taxon>Bacteria</taxon>
        <taxon>Pseudomonadati</taxon>
        <taxon>Pseudomonadota</taxon>
        <taxon>Betaproteobacteria</taxon>
        <taxon>Nitrosomonadales</taxon>
        <taxon>Methylophilaceae</taxon>
        <taxon>Methylotenera</taxon>
    </lineage>
</organism>
<dbReference type="Pfam" id="PF03548">
    <property type="entry name" value="LolA"/>
    <property type="match status" value="1"/>
</dbReference>
<dbReference type="CDD" id="cd16325">
    <property type="entry name" value="LolA"/>
    <property type="match status" value="1"/>
</dbReference>
<evidence type="ECO:0000256" key="10">
    <source>
        <dbReference type="HAMAP-Rule" id="MF_00240"/>
    </source>
</evidence>
<comment type="subcellular location">
    <subcellularLocation>
        <location evidence="1 10">Periplasm</location>
    </subcellularLocation>
</comment>
<dbReference type="Gene3D" id="2.50.20.10">
    <property type="entry name" value="Lipoprotein localisation LolA/LolB/LppX"/>
    <property type="match status" value="1"/>
</dbReference>
<evidence type="ECO:0000256" key="9">
    <source>
        <dbReference type="ARBA" id="ARBA00023186"/>
    </source>
</evidence>
<dbReference type="HAMAP" id="MF_00240">
    <property type="entry name" value="LolA"/>
    <property type="match status" value="1"/>
</dbReference>
<evidence type="ECO:0000256" key="6">
    <source>
        <dbReference type="ARBA" id="ARBA00022729"/>
    </source>
</evidence>
<keyword evidence="11" id="KW-0449">Lipoprotein</keyword>
<accession>D7DIR5</accession>
<dbReference type="EMBL" id="CP002056">
    <property type="protein sequence ID" value="ADI29950.1"/>
    <property type="molecule type" value="Genomic_DNA"/>
</dbReference>
<dbReference type="PANTHER" id="PTHR35869:SF1">
    <property type="entry name" value="OUTER-MEMBRANE LIPOPROTEIN CARRIER PROTEIN"/>
    <property type="match status" value="1"/>
</dbReference>
<dbReference type="STRING" id="666681.M301_1570"/>
<proteinExistence type="inferred from homology"/>
<dbReference type="Proteomes" id="UP000000383">
    <property type="component" value="Chromosome"/>
</dbReference>
<evidence type="ECO:0000256" key="1">
    <source>
        <dbReference type="ARBA" id="ARBA00004418"/>
    </source>
</evidence>
<name>D7DIR5_METV0</name>
<comment type="subunit">
    <text evidence="3 10">Monomer.</text>
</comment>
<evidence type="ECO:0000313" key="11">
    <source>
        <dbReference type="EMBL" id="ADI29950.1"/>
    </source>
</evidence>
<dbReference type="SUPFAM" id="SSF89392">
    <property type="entry name" value="Prokaryotic lipoproteins and lipoprotein localization factors"/>
    <property type="match status" value="1"/>
</dbReference>
<keyword evidence="9 10" id="KW-0143">Chaperone</keyword>
<keyword evidence="7 10" id="KW-0574">Periplasm</keyword>
<keyword evidence="12" id="KW-1185">Reference proteome</keyword>
<sequence length="205" mass="23010" precursor="true">MNKLKAALLSCLLILPLAANADGVSSLKKFYDETHAVKADFHQIVTDKQGQKIQEVYGEMQLKRPNKFRWDYHKPFEQQIISDGKQVWLYDTELAQVSVRELSKALGSSPAALLAGDDSLDKNFKLVNAFRKDGLDWVSTNPKDSDTGFNKISLAFKNDVLQEMDMIDSFGHQTKILFSNVVHNPVIEPKSFLFKPPPGVDVVGE</sequence>
<keyword evidence="8 10" id="KW-0653">Protein transport</keyword>
<dbReference type="HOGENOM" id="CLU_087560_0_0_4"/>
<dbReference type="AlphaFoldDB" id="D7DIR5"/>
<dbReference type="GO" id="GO:0042597">
    <property type="term" value="C:periplasmic space"/>
    <property type="evidence" value="ECO:0007669"/>
    <property type="project" value="UniProtKB-SubCell"/>
</dbReference>
<evidence type="ECO:0000256" key="2">
    <source>
        <dbReference type="ARBA" id="ARBA00007615"/>
    </source>
</evidence>
<dbReference type="InterPro" id="IPR004564">
    <property type="entry name" value="OM_lipoprot_carrier_LolA-like"/>
</dbReference>
<dbReference type="GO" id="GO:0044874">
    <property type="term" value="P:lipoprotein localization to outer membrane"/>
    <property type="evidence" value="ECO:0007669"/>
    <property type="project" value="UniProtKB-UniRule"/>
</dbReference>
<gene>
    <name evidence="10" type="primary">lolA</name>
    <name evidence="11" type="ordered locus">M301_1570</name>
</gene>
<feature type="chain" id="PRO_5009009761" description="Outer-membrane lipoprotein carrier protein" evidence="10">
    <location>
        <begin position="22"/>
        <end position="205"/>
    </location>
</feature>
<dbReference type="InterPro" id="IPR018323">
    <property type="entry name" value="OM_lipoprot_carrier_LolA_Pbac"/>
</dbReference>
<dbReference type="PANTHER" id="PTHR35869">
    <property type="entry name" value="OUTER-MEMBRANE LIPOPROTEIN CARRIER PROTEIN"/>
    <property type="match status" value="1"/>
</dbReference>
<evidence type="ECO:0000256" key="8">
    <source>
        <dbReference type="ARBA" id="ARBA00022927"/>
    </source>
</evidence>
<comment type="function">
    <text evidence="10">Participates in the translocation of lipoproteins from the inner membrane to the outer membrane. Only forms a complex with a lipoprotein if the residue after the N-terminal Cys is not an aspartate (The Asp acts as a targeting signal to indicate that the lipoprotein should stay in the inner membrane).</text>
</comment>
<protein>
    <recommendedName>
        <fullName evidence="4 10">Outer-membrane lipoprotein carrier protein</fullName>
    </recommendedName>
</protein>
<evidence type="ECO:0000313" key="12">
    <source>
        <dbReference type="Proteomes" id="UP000000383"/>
    </source>
</evidence>
<reference evidence="12" key="1">
    <citation type="submission" date="2010-05" db="EMBL/GenBank/DDBJ databases">
        <title>Complete sequence of Methylotenera sp. 301.</title>
        <authorList>
            <person name="Lucas S."/>
            <person name="Copeland A."/>
            <person name="Lapidus A."/>
            <person name="Cheng J.-F."/>
            <person name="Bruce D."/>
            <person name="Goodwin L."/>
            <person name="Pitluck S."/>
            <person name="Clum A."/>
            <person name="Land M."/>
            <person name="Hauser L."/>
            <person name="Kyrpides N."/>
            <person name="Ivanova N."/>
            <person name="Chistoservova L."/>
            <person name="Kalyuzhnaya M."/>
            <person name="Woyke T."/>
        </authorList>
    </citation>
    <scope>NUCLEOTIDE SEQUENCE [LARGE SCALE GENOMIC DNA]</scope>
    <source>
        <strain evidence="12">301</strain>
    </source>
</reference>
<evidence type="ECO:0000256" key="3">
    <source>
        <dbReference type="ARBA" id="ARBA00011245"/>
    </source>
</evidence>
<comment type="similarity">
    <text evidence="2 10">Belongs to the LolA family.</text>
</comment>
<dbReference type="KEGG" id="meh:M301_1570"/>
<dbReference type="OrthoDB" id="9787361at2"/>
<dbReference type="GO" id="GO:0042953">
    <property type="term" value="P:lipoprotein transport"/>
    <property type="evidence" value="ECO:0007669"/>
    <property type="project" value="InterPro"/>
</dbReference>
<evidence type="ECO:0000256" key="4">
    <source>
        <dbReference type="ARBA" id="ARBA00014035"/>
    </source>
</evidence>